<keyword evidence="3" id="KW-1185">Reference proteome</keyword>
<dbReference type="EMBL" id="CP071250">
    <property type="protein sequence ID" value="UUF07636.1"/>
    <property type="molecule type" value="Genomic_DNA"/>
</dbReference>
<proteinExistence type="predicted"/>
<dbReference type="RefSeq" id="WP_212724965.1">
    <property type="nucleotide sequence ID" value="NZ_CP071249.1"/>
</dbReference>
<evidence type="ECO:0000313" key="2">
    <source>
        <dbReference type="EMBL" id="UUF07636.1"/>
    </source>
</evidence>
<reference evidence="2 3" key="1">
    <citation type="submission" date="2021-03" db="EMBL/GenBank/DDBJ databases">
        <title>Comparative Genomics and Metabolomics in the genus Turicibacter.</title>
        <authorList>
            <person name="Maki J."/>
            <person name="Looft T."/>
        </authorList>
    </citation>
    <scope>NUCLEOTIDE SEQUENCE</scope>
    <source>
        <strain evidence="2">ISU324</strain>
        <strain evidence="1 3">MMM721</strain>
    </source>
</reference>
<dbReference type="Proteomes" id="UP001058016">
    <property type="component" value="Chromosome"/>
</dbReference>
<evidence type="ECO:0000313" key="1">
    <source>
        <dbReference type="EMBL" id="UUF06402.1"/>
    </source>
</evidence>
<dbReference type="AlphaFoldDB" id="A0A9Q9CIL7"/>
<dbReference type="Proteomes" id="UP001058072">
    <property type="component" value="Chromosome"/>
</dbReference>
<protein>
    <submittedName>
        <fullName evidence="2">Uncharacterized protein</fullName>
    </submittedName>
</protein>
<evidence type="ECO:0000313" key="3">
    <source>
        <dbReference type="Proteomes" id="UP001058016"/>
    </source>
</evidence>
<evidence type="ECO:0000313" key="4">
    <source>
        <dbReference type="Proteomes" id="UP001058072"/>
    </source>
</evidence>
<name>A0A9Q9CIL7_9FIRM</name>
<organism evidence="2 4">
    <name type="scientific">Turicibacter bilis</name>
    <dbReference type="NCBI Taxonomy" id="2735723"/>
    <lineage>
        <taxon>Bacteria</taxon>
        <taxon>Bacillati</taxon>
        <taxon>Bacillota</taxon>
        <taxon>Erysipelotrichia</taxon>
        <taxon>Erysipelotrichales</taxon>
        <taxon>Turicibacteraceae</taxon>
        <taxon>Turicibacter</taxon>
    </lineage>
</organism>
<dbReference type="PROSITE" id="PS51257">
    <property type="entry name" value="PROKAR_LIPOPROTEIN"/>
    <property type="match status" value="1"/>
</dbReference>
<dbReference type="EMBL" id="CP071249">
    <property type="protein sequence ID" value="UUF06402.1"/>
    <property type="molecule type" value="Genomic_DNA"/>
</dbReference>
<sequence>MRLQQMIFAAFASTVLLIGCHETPNVVASSEVTPIMNIQSQMNLNETIEPLSLTQDMTLMQHVKYIKEEIKHVVLQFTQSFSSVQMKTVFQSLQDMIDSQIAFMNDSSHLFMRLIEFEDFYPSSYKGIESYIKEEQIIIHGELKPLNI</sequence>
<gene>
    <name evidence="1" type="ORF">J0J69_02085</name>
    <name evidence="2" type="ORF">J0J70_08335</name>
</gene>
<accession>A0A9Q9CIL7</accession>